<dbReference type="GO" id="GO:0007635">
    <property type="term" value="P:chemosensory behavior"/>
    <property type="evidence" value="ECO:0007669"/>
    <property type="project" value="TreeGrafter"/>
</dbReference>
<dbReference type="GO" id="GO:0007165">
    <property type="term" value="P:signal transduction"/>
    <property type="evidence" value="ECO:0007669"/>
    <property type="project" value="UniProtKB-KW"/>
</dbReference>
<keyword evidence="3 8" id="KW-0812">Transmembrane</keyword>
<keyword evidence="2" id="KW-1003">Cell membrane</keyword>
<dbReference type="GO" id="GO:0043025">
    <property type="term" value="C:neuronal cell body"/>
    <property type="evidence" value="ECO:0007669"/>
    <property type="project" value="TreeGrafter"/>
</dbReference>
<gene>
    <name evidence="9" type="ORF">ILUMI_12312</name>
</gene>
<comment type="caution">
    <text evidence="9">The sequence shown here is derived from an EMBL/GenBank/DDBJ whole genome shotgun (WGS) entry which is preliminary data.</text>
</comment>
<evidence type="ECO:0000256" key="6">
    <source>
        <dbReference type="ARBA" id="ARBA00023170"/>
    </source>
</evidence>
<evidence type="ECO:0000256" key="5">
    <source>
        <dbReference type="ARBA" id="ARBA00023136"/>
    </source>
</evidence>
<dbReference type="GO" id="GO:0008049">
    <property type="term" value="P:male courtship behavior"/>
    <property type="evidence" value="ECO:0007669"/>
    <property type="project" value="TreeGrafter"/>
</dbReference>
<dbReference type="AlphaFoldDB" id="A0A8K0D347"/>
<evidence type="ECO:0000313" key="10">
    <source>
        <dbReference type="Proteomes" id="UP000801492"/>
    </source>
</evidence>
<keyword evidence="10" id="KW-1185">Reference proteome</keyword>
<keyword evidence="5 8" id="KW-0472">Membrane</keyword>
<dbReference type="Pfam" id="PF08395">
    <property type="entry name" value="7tm_7"/>
    <property type="match status" value="1"/>
</dbReference>
<evidence type="ECO:0000256" key="1">
    <source>
        <dbReference type="ARBA" id="ARBA00004651"/>
    </source>
</evidence>
<sequence>MLPTEIALDIMSLVMFSLCTGSSILISFRNAKDFKLILDTFDEIDNFFLNKVMGIVVAAICDMTTKEARRTATICYNLLLDVPAVSNNIQDQILREELILLADQATHQCPHFSAAGFFRVDYTMLFGLLGTVTSYIIVLIQINK</sequence>
<protein>
    <submittedName>
        <fullName evidence="9">Uncharacterized protein</fullName>
    </submittedName>
</protein>
<evidence type="ECO:0000256" key="2">
    <source>
        <dbReference type="ARBA" id="ARBA00022475"/>
    </source>
</evidence>
<keyword evidence="4 8" id="KW-1133">Transmembrane helix</keyword>
<evidence type="ECO:0000256" key="7">
    <source>
        <dbReference type="ARBA" id="ARBA00023224"/>
    </source>
</evidence>
<accession>A0A8K0D347</accession>
<organism evidence="9 10">
    <name type="scientific">Ignelater luminosus</name>
    <name type="common">Cucubano</name>
    <name type="synonym">Pyrophorus luminosus</name>
    <dbReference type="NCBI Taxonomy" id="2038154"/>
    <lineage>
        <taxon>Eukaryota</taxon>
        <taxon>Metazoa</taxon>
        <taxon>Ecdysozoa</taxon>
        <taxon>Arthropoda</taxon>
        <taxon>Hexapoda</taxon>
        <taxon>Insecta</taxon>
        <taxon>Pterygota</taxon>
        <taxon>Neoptera</taxon>
        <taxon>Endopterygota</taxon>
        <taxon>Coleoptera</taxon>
        <taxon>Polyphaga</taxon>
        <taxon>Elateriformia</taxon>
        <taxon>Elateroidea</taxon>
        <taxon>Elateridae</taxon>
        <taxon>Agrypninae</taxon>
        <taxon>Pyrophorini</taxon>
        <taxon>Ignelater</taxon>
    </lineage>
</organism>
<dbReference type="GO" id="GO:0030425">
    <property type="term" value="C:dendrite"/>
    <property type="evidence" value="ECO:0007669"/>
    <property type="project" value="TreeGrafter"/>
</dbReference>
<keyword evidence="6" id="KW-0675">Receptor</keyword>
<name>A0A8K0D347_IGNLU</name>
<feature type="transmembrane region" description="Helical" evidence="8">
    <location>
        <begin position="122"/>
        <end position="142"/>
    </location>
</feature>
<dbReference type="Proteomes" id="UP000801492">
    <property type="component" value="Unassembled WGS sequence"/>
</dbReference>
<dbReference type="OrthoDB" id="6478931at2759"/>
<evidence type="ECO:0000256" key="4">
    <source>
        <dbReference type="ARBA" id="ARBA00022989"/>
    </source>
</evidence>
<dbReference type="GO" id="GO:0050909">
    <property type="term" value="P:sensory perception of taste"/>
    <property type="evidence" value="ECO:0007669"/>
    <property type="project" value="InterPro"/>
</dbReference>
<proteinExistence type="predicted"/>
<feature type="transmembrane region" description="Helical" evidence="8">
    <location>
        <begin position="6"/>
        <end position="28"/>
    </location>
</feature>
<evidence type="ECO:0000256" key="3">
    <source>
        <dbReference type="ARBA" id="ARBA00022692"/>
    </source>
</evidence>
<dbReference type="GO" id="GO:0005886">
    <property type="term" value="C:plasma membrane"/>
    <property type="evidence" value="ECO:0007669"/>
    <property type="project" value="UniProtKB-SubCell"/>
</dbReference>
<comment type="subcellular location">
    <subcellularLocation>
        <location evidence="1">Cell membrane</location>
        <topology evidence="1">Multi-pass membrane protein</topology>
    </subcellularLocation>
</comment>
<dbReference type="PANTHER" id="PTHR21143:SF104">
    <property type="entry name" value="GUSTATORY RECEPTOR 8A-RELATED"/>
    <property type="match status" value="1"/>
</dbReference>
<dbReference type="PANTHER" id="PTHR21143">
    <property type="entry name" value="INVERTEBRATE GUSTATORY RECEPTOR"/>
    <property type="match status" value="1"/>
</dbReference>
<evidence type="ECO:0000313" key="9">
    <source>
        <dbReference type="EMBL" id="KAF2893860.1"/>
    </source>
</evidence>
<keyword evidence="7" id="KW-0807">Transducer</keyword>
<dbReference type="GO" id="GO:0030424">
    <property type="term" value="C:axon"/>
    <property type="evidence" value="ECO:0007669"/>
    <property type="project" value="TreeGrafter"/>
</dbReference>
<dbReference type="InterPro" id="IPR013604">
    <property type="entry name" value="7TM_chemorcpt"/>
</dbReference>
<reference evidence="9" key="1">
    <citation type="submission" date="2019-08" db="EMBL/GenBank/DDBJ databases">
        <title>The genome of the North American firefly Photinus pyralis.</title>
        <authorList>
            <consortium name="Photinus pyralis genome working group"/>
            <person name="Fallon T.R."/>
            <person name="Sander Lower S.E."/>
            <person name="Weng J.-K."/>
        </authorList>
    </citation>
    <scope>NUCLEOTIDE SEQUENCE</scope>
    <source>
        <strain evidence="9">TRF0915ILg1</strain>
        <tissue evidence="9">Whole body</tissue>
    </source>
</reference>
<evidence type="ECO:0000256" key="8">
    <source>
        <dbReference type="SAM" id="Phobius"/>
    </source>
</evidence>
<dbReference type="EMBL" id="VTPC01007592">
    <property type="protein sequence ID" value="KAF2893860.1"/>
    <property type="molecule type" value="Genomic_DNA"/>
</dbReference>